<evidence type="ECO:0000313" key="2">
    <source>
        <dbReference type="Proteomes" id="UP000031938"/>
    </source>
</evidence>
<dbReference type="STRING" id="889306.KP78_11890"/>
<dbReference type="InterPro" id="IPR027417">
    <property type="entry name" value="P-loop_NTPase"/>
</dbReference>
<dbReference type="GO" id="GO:0009236">
    <property type="term" value="P:cobalamin biosynthetic process"/>
    <property type="evidence" value="ECO:0007669"/>
    <property type="project" value="UniProtKB-UniPathway"/>
</dbReference>
<protein>
    <submittedName>
        <fullName evidence="1">Uncharacterized protein</fullName>
    </submittedName>
</protein>
<dbReference type="Proteomes" id="UP000031938">
    <property type="component" value="Unassembled WGS sequence"/>
</dbReference>
<dbReference type="UniPathway" id="UPA00148">
    <property type="reaction ID" value="UER00236"/>
</dbReference>
<dbReference type="AlphaFoldDB" id="A0A0C2VZA5"/>
<dbReference type="RefSeq" id="WP_041086949.1">
    <property type="nucleotide sequence ID" value="NZ_JXRP01000009.1"/>
</dbReference>
<dbReference type="PATRIC" id="fig|889306.3.peg.1196"/>
<evidence type="ECO:0000313" key="1">
    <source>
        <dbReference type="EMBL" id="KIL49721.1"/>
    </source>
</evidence>
<proteinExistence type="predicted"/>
<accession>A0A0C2VZA5</accession>
<reference evidence="1 2" key="1">
    <citation type="submission" date="2015-01" db="EMBL/GenBank/DDBJ databases">
        <title>Genome sequencing of Jeotgalibacillus soli.</title>
        <authorList>
            <person name="Goh K.M."/>
            <person name="Chan K.-G."/>
            <person name="Yaakop A.S."/>
            <person name="Ee R."/>
            <person name="Gan H.M."/>
            <person name="Chan C.S."/>
        </authorList>
    </citation>
    <scope>NUCLEOTIDE SEQUENCE [LARGE SCALE GENOMIC DNA]</scope>
    <source>
        <strain evidence="1 2">P9</strain>
    </source>
</reference>
<dbReference type="GO" id="GO:0000166">
    <property type="term" value="F:nucleotide binding"/>
    <property type="evidence" value="ECO:0007669"/>
    <property type="project" value="InterPro"/>
</dbReference>
<dbReference type="Gene3D" id="3.40.50.300">
    <property type="entry name" value="P-loop containing nucleotide triphosphate hydrolases"/>
    <property type="match status" value="1"/>
</dbReference>
<keyword evidence="2" id="KW-1185">Reference proteome</keyword>
<name>A0A0C2VZA5_9BACL</name>
<dbReference type="OrthoDB" id="1766664at2"/>
<gene>
    <name evidence="1" type="ORF">KP78_11890</name>
</gene>
<sequence length="146" mass="16854">MHFVIGGAYNGKRKWVEAELKTAGIAEHAIQIRTLPKENMSPEKQAVIWLGIENWIEHELAAGKKEQAVLDRWKAEVELLDQWEQNDSERQVFIIGCDQSKGIVPLDRTKRLSRDVAGWCHQYTANQASQVTRIWYGIAERIKKEE</sequence>
<comment type="caution">
    <text evidence="1">The sequence shown here is derived from an EMBL/GenBank/DDBJ whole genome shotgun (WGS) entry which is preliminary data.</text>
</comment>
<dbReference type="GO" id="GO:0043752">
    <property type="term" value="F:adenosylcobinamide kinase activity"/>
    <property type="evidence" value="ECO:0007669"/>
    <property type="project" value="InterPro"/>
</dbReference>
<dbReference type="EMBL" id="JXRP01000009">
    <property type="protein sequence ID" value="KIL49721.1"/>
    <property type="molecule type" value="Genomic_DNA"/>
</dbReference>
<dbReference type="InterPro" id="IPR003203">
    <property type="entry name" value="CobU/CobP"/>
</dbReference>
<dbReference type="SUPFAM" id="SSF52540">
    <property type="entry name" value="P-loop containing nucleoside triphosphate hydrolases"/>
    <property type="match status" value="1"/>
</dbReference>
<dbReference type="Pfam" id="PF02283">
    <property type="entry name" value="CobU"/>
    <property type="match status" value="1"/>
</dbReference>
<organism evidence="1 2">
    <name type="scientific">Jeotgalibacillus soli</name>
    <dbReference type="NCBI Taxonomy" id="889306"/>
    <lineage>
        <taxon>Bacteria</taxon>
        <taxon>Bacillati</taxon>
        <taxon>Bacillota</taxon>
        <taxon>Bacilli</taxon>
        <taxon>Bacillales</taxon>
        <taxon>Caryophanaceae</taxon>
        <taxon>Jeotgalibacillus</taxon>
    </lineage>
</organism>